<dbReference type="PANTHER" id="PTHR27000">
    <property type="entry name" value="LEUCINE-RICH REPEAT RECEPTOR-LIKE PROTEIN KINASE FAMILY PROTEIN-RELATED"/>
    <property type="match status" value="1"/>
</dbReference>
<dbReference type="Proteomes" id="UP000053144">
    <property type="component" value="Chromosome 3"/>
</dbReference>
<dbReference type="OMA" id="DMYVFWV"/>
<evidence type="ECO:0000313" key="13">
    <source>
        <dbReference type="EMBL" id="KOM37586.1"/>
    </source>
</evidence>
<dbReference type="SUPFAM" id="SSF52047">
    <property type="entry name" value="RNI-like"/>
    <property type="match status" value="1"/>
</dbReference>
<dbReference type="FunFam" id="3.80.10.10:FF:000111">
    <property type="entry name" value="LRR receptor-like serine/threonine-protein kinase ERECTA"/>
    <property type="match status" value="1"/>
</dbReference>
<keyword evidence="9" id="KW-0472">Membrane</keyword>
<keyword evidence="7" id="KW-0677">Repeat</keyword>
<dbReference type="SUPFAM" id="SSF52058">
    <property type="entry name" value="L domain-like"/>
    <property type="match status" value="3"/>
</dbReference>
<evidence type="ECO:0000256" key="6">
    <source>
        <dbReference type="ARBA" id="ARBA00022729"/>
    </source>
</evidence>
<comment type="subcellular location">
    <subcellularLocation>
        <location evidence="1">Cell membrane</location>
        <topology evidence="1">Single-pass type I membrane protein</topology>
    </subcellularLocation>
</comment>
<evidence type="ECO:0000256" key="9">
    <source>
        <dbReference type="ARBA" id="ARBA00023136"/>
    </source>
</evidence>
<keyword evidence="8" id="KW-1133">Transmembrane helix</keyword>
<feature type="chain" id="PRO_5005595604" description="Leucine-rich repeat-containing N-terminal plant-type domain-containing protein" evidence="12">
    <location>
        <begin position="22"/>
        <end position="1056"/>
    </location>
</feature>
<evidence type="ECO:0000256" key="12">
    <source>
        <dbReference type="SAM" id="SignalP"/>
    </source>
</evidence>
<comment type="similarity">
    <text evidence="2">Belongs to the RLP family.</text>
</comment>
<dbReference type="Gene3D" id="3.80.10.10">
    <property type="entry name" value="Ribonuclease Inhibitor"/>
    <property type="match status" value="4"/>
</dbReference>
<dbReference type="SMART" id="SM00368">
    <property type="entry name" value="LRR_RI"/>
    <property type="match status" value="3"/>
</dbReference>
<dbReference type="Pfam" id="PF13855">
    <property type="entry name" value="LRR_8"/>
    <property type="match status" value="3"/>
</dbReference>
<evidence type="ECO:0000256" key="3">
    <source>
        <dbReference type="ARBA" id="ARBA00022475"/>
    </source>
</evidence>
<keyword evidence="3" id="KW-1003">Cell membrane</keyword>
<dbReference type="Pfam" id="PF00560">
    <property type="entry name" value="LRR_1"/>
    <property type="match status" value="8"/>
</dbReference>
<reference evidence="14" key="1">
    <citation type="journal article" date="2015" name="Proc. Natl. Acad. Sci. U.S.A.">
        <title>Genome sequencing of adzuki bean (Vigna angularis) provides insight into high starch and low fat accumulation and domestication.</title>
        <authorList>
            <person name="Yang K."/>
            <person name="Tian Z."/>
            <person name="Chen C."/>
            <person name="Luo L."/>
            <person name="Zhao B."/>
            <person name="Wang Z."/>
            <person name="Yu L."/>
            <person name="Li Y."/>
            <person name="Sun Y."/>
            <person name="Li W."/>
            <person name="Chen Y."/>
            <person name="Li Y."/>
            <person name="Zhang Y."/>
            <person name="Ai D."/>
            <person name="Zhao J."/>
            <person name="Shang C."/>
            <person name="Ma Y."/>
            <person name="Wu B."/>
            <person name="Wang M."/>
            <person name="Gao L."/>
            <person name="Sun D."/>
            <person name="Zhang P."/>
            <person name="Guo F."/>
            <person name="Wang W."/>
            <person name="Li Y."/>
            <person name="Wang J."/>
            <person name="Varshney R.K."/>
            <person name="Wang J."/>
            <person name="Ling H.Q."/>
            <person name="Wan P."/>
        </authorList>
    </citation>
    <scope>NUCLEOTIDE SEQUENCE</scope>
    <source>
        <strain evidence="14">cv. Jingnong 6</strain>
    </source>
</reference>
<evidence type="ECO:0008006" key="15">
    <source>
        <dbReference type="Google" id="ProtNLM"/>
    </source>
</evidence>
<dbReference type="InterPro" id="IPR003591">
    <property type="entry name" value="Leu-rich_rpt_typical-subtyp"/>
</dbReference>
<dbReference type="InterPro" id="IPR001611">
    <property type="entry name" value="Leu-rich_rpt"/>
</dbReference>
<accession>A0A0L9U486</accession>
<keyword evidence="6 12" id="KW-0732">Signal</keyword>
<organism evidence="13 14">
    <name type="scientific">Phaseolus angularis</name>
    <name type="common">Azuki bean</name>
    <name type="synonym">Vigna angularis</name>
    <dbReference type="NCBI Taxonomy" id="3914"/>
    <lineage>
        <taxon>Eukaryota</taxon>
        <taxon>Viridiplantae</taxon>
        <taxon>Streptophyta</taxon>
        <taxon>Embryophyta</taxon>
        <taxon>Tracheophyta</taxon>
        <taxon>Spermatophyta</taxon>
        <taxon>Magnoliopsida</taxon>
        <taxon>eudicotyledons</taxon>
        <taxon>Gunneridae</taxon>
        <taxon>Pentapetalae</taxon>
        <taxon>rosids</taxon>
        <taxon>fabids</taxon>
        <taxon>Fabales</taxon>
        <taxon>Fabaceae</taxon>
        <taxon>Papilionoideae</taxon>
        <taxon>50 kb inversion clade</taxon>
        <taxon>NPAAA clade</taxon>
        <taxon>indigoferoid/millettioid clade</taxon>
        <taxon>Phaseoleae</taxon>
        <taxon>Vigna</taxon>
    </lineage>
</organism>
<gene>
    <name evidence="13" type="ORF">LR48_Vigan03g096800</name>
</gene>
<evidence type="ECO:0000256" key="1">
    <source>
        <dbReference type="ARBA" id="ARBA00004251"/>
    </source>
</evidence>
<evidence type="ECO:0000313" key="14">
    <source>
        <dbReference type="Proteomes" id="UP000053144"/>
    </source>
</evidence>
<evidence type="ECO:0000256" key="2">
    <source>
        <dbReference type="ARBA" id="ARBA00009592"/>
    </source>
</evidence>
<protein>
    <recommendedName>
        <fullName evidence="15">Leucine-rich repeat-containing N-terminal plant-type domain-containing protein</fullName>
    </recommendedName>
</protein>
<dbReference type="FunFam" id="3.80.10.10:FF:000095">
    <property type="entry name" value="LRR receptor-like serine/threonine-protein kinase GSO1"/>
    <property type="match status" value="1"/>
</dbReference>
<dbReference type="PANTHER" id="PTHR27000:SF757">
    <property type="entry name" value="(WILD MALAYSIAN BANANA) HYPOTHETICAL PROTEIN"/>
    <property type="match status" value="1"/>
</dbReference>
<evidence type="ECO:0000256" key="8">
    <source>
        <dbReference type="ARBA" id="ARBA00022989"/>
    </source>
</evidence>
<keyword evidence="5" id="KW-0812">Transmembrane</keyword>
<proteinExistence type="inferred from homology"/>
<dbReference type="GO" id="GO:0005886">
    <property type="term" value="C:plasma membrane"/>
    <property type="evidence" value="ECO:0007669"/>
    <property type="project" value="UniProtKB-SubCell"/>
</dbReference>
<keyword evidence="10" id="KW-0675">Receptor</keyword>
<dbReference type="Pfam" id="PF13516">
    <property type="entry name" value="LRR_6"/>
    <property type="match status" value="2"/>
</dbReference>
<dbReference type="EMBL" id="CM003373">
    <property type="protein sequence ID" value="KOM37586.1"/>
    <property type="molecule type" value="Genomic_DNA"/>
</dbReference>
<evidence type="ECO:0000256" key="4">
    <source>
        <dbReference type="ARBA" id="ARBA00022614"/>
    </source>
</evidence>
<dbReference type="SMART" id="SM00369">
    <property type="entry name" value="LRR_TYP"/>
    <property type="match status" value="12"/>
</dbReference>
<feature type="signal peptide" evidence="12">
    <location>
        <begin position="1"/>
        <end position="21"/>
    </location>
</feature>
<dbReference type="STRING" id="3914.A0A0L9U486"/>
<evidence type="ECO:0000256" key="5">
    <source>
        <dbReference type="ARBA" id="ARBA00022692"/>
    </source>
</evidence>
<keyword evidence="11" id="KW-0325">Glycoprotein</keyword>
<evidence type="ECO:0000256" key="7">
    <source>
        <dbReference type="ARBA" id="ARBA00022737"/>
    </source>
</evidence>
<dbReference type="FunFam" id="3.80.10.10:FF:001678">
    <property type="entry name" value="Calmodulin-binding receptor kinase CaMRLK"/>
    <property type="match status" value="1"/>
</dbReference>
<keyword evidence="4" id="KW-0433">Leucine-rich repeat</keyword>
<name>A0A0L9U486_PHAAN</name>
<dbReference type="AlphaFoldDB" id="A0A0L9U486"/>
<evidence type="ECO:0000256" key="11">
    <source>
        <dbReference type="ARBA" id="ARBA00023180"/>
    </source>
</evidence>
<evidence type="ECO:0000256" key="10">
    <source>
        <dbReference type="ARBA" id="ARBA00023170"/>
    </source>
</evidence>
<sequence length="1056" mass="119020">MKMKNVSVTLLIFVLVEVIWCEGYWKEEREALWGLNSRFGLPLSWQWEGTDCCEWEGVECNPSTGRVVKLDFNDLESDFDGQTDPNLSLSLADLVVFKDLKSLNLSYSDWALDCADSEGLENLEVLDLSVKRELDSFTVILVCLNFLPSLKSLYLSSNRYLSHNRFNVFNDFETLSSKLLRLEVLDISWNYLTNDILPSLEGFTSLKELYLSGNEFDSDNHIQGLCPMLKNLEVLDLSYNNFNDSDIASALNGLSSLKSLNLGYSELTPRSILRLLALTSLEILDLSGNEINSFVVPQDSNMINGSKLRESLQPFSSIRVLSMNSNVIVGTITAGDFRDLSSLEHLALDDNFSLDNEFFKTIGELTSLKVLSASFCLINGPLPPADWFKLKNLKELDLSQNLFNGSLPSSFLNMTSLQKLELSYNQFSGQFDSSIASLTSLEYFGFKENQFEVPLSFSPFANHSNLKFIYGKGNKVVLDLQPSPQTWIPKFQLQVLSLPSMTWNDSLPLPMFLLHQNSLTSVDFSSCRLEGLFPYWLFENNTKLTELRVRNCSFTGVLQLPLHPLTSMRRIDVSDNNITGQIPNKNISSVLPNLQYLNLSRNHIQGSISREFGKMNLLHTLDLSNNHLSGEIPKNISRDGSRLKNLKLSHNRLYGPVFPSLKYLEELYLDDNSLYGSIPNSFLNSSLQLLSLGYNNLVGKLPSVIGNFSNLAKLSLSNNHLEGSIPTCLVEHQPLLYLDVSNNNLMGFVPSFVNASLRYFHLSNNMFSGLPKRMFSKRSSIIILDLSHNEIVGSIQDMMEDLAHSRLNILILKGNRFTGHLPEQICQLEDLRILDLSYNNFFGPIPNCLGKMPFENDDPVMFREEINGFFRKKNYYAKILTPNINEKAIFTTKKRSYTYTGSLLAYMSGIDLSKNKLNGSIPSELGNLKRIRALNLSHNDLIGEIPTSFSKLVQIESLDLSFNMLSGQIPHQLNQLNSLAVFSVAHNNLSGDTPEQKGQFITFDESSYEGNSLLCGPPLLKCCHPCLQSPAVCSNDEDNNSPIDMLVFYLEEVFKF</sequence>
<dbReference type="SMART" id="SM00365">
    <property type="entry name" value="LRR_SD22"/>
    <property type="match status" value="8"/>
</dbReference>
<dbReference type="InterPro" id="IPR032675">
    <property type="entry name" value="LRR_dom_sf"/>
</dbReference>
<dbReference type="Gramene" id="KOM37586">
    <property type="protein sequence ID" value="KOM37586"/>
    <property type="gene ID" value="LR48_Vigan03g096800"/>
</dbReference>